<dbReference type="EMBL" id="CADCXV010000566">
    <property type="protein sequence ID" value="CAB0030862.1"/>
    <property type="molecule type" value="Genomic_DNA"/>
</dbReference>
<evidence type="ECO:0000313" key="1">
    <source>
        <dbReference type="EMBL" id="CAB0030862.1"/>
    </source>
</evidence>
<organism evidence="1 2">
    <name type="scientific">Trichogramma brassicae</name>
    <dbReference type="NCBI Taxonomy" id="86971"/>
    <lineage>
        <taxon>Eukaryota</taxon>
        <taxon>Metazoa</taxon>
        <taxon>Ecdysozoa</taxon>
        <taxon>Arthropoda</taxon>
        <taxon>Hexapoda</taxon>
        <taxon>Insecta</taxon>
        <taxon>Pterygota</taxon>
        <taxon>Neoptera</taxon>
        <taxon>Endopterygota</taxon>
        <taxon>Hymenoptera</taxon>
        <taxon>Apocrita</taxon>
        <taxon>Proctotrupomorpha</taxon>
        <taxon>Chalcidoidea</taxon>
        <taxon>Trichogrammatidae</taxon>
        <taxon>Trichogramma</taxon>
    </lineage>
</organism>
<reference evidence="1 2" key="1">
    <citation type="submission" date="2020-02" db="EMBL/GenBank/DDBJ databases">
        <authorList>
            <person name="Ferguson B K."/>
        </authorList>
    </citation>
    <scope>NUCLEOTIDE SEQUENCE [LARGE SCALE GENOMIC DNA]</scope>
</reference>
<sequence>MSACGMSGWDYVVEKFLELRSDSNVLQQTGILETAQRGAGLLGDKIELIEGDNEQGRSRHGGAEDREKLVENVNVVLNGGLATVRFDESLAKGRGHQRARPQGI</sequence>
<accession>A0A6H5I4Z8</accession>
<dbReference type="AlphaFoldDB" id="A0A6H5I4Z8"/>
<gene>
    <name evidence="1" type="ORF">TBRA_LOCUS2847</name>
</gene>
<dbReference type="Proteomes" id="UP000479190">
    <property type="component" value="Unassembled WGS sequence"/>
</dbReference>
<protein>
    <submittedName>
        <fullName evidence="1">Uncharacterized protein</fullName>
    </submittedName>
</protein>
<name>A0A6H5I4Z8_9HYME</name>
<keyword evidence="2" id="KW-1185">Reference proteome</keyword>
<proteinExistence type="predicted"/>
<evidence type="ECO:0000313" key="2">
    <source>
        <dbReference type="Proteomes" id="UP000479190"/>
    </source>
</evidence>